<organism evidence="4 5">
    <name type="scientific">Bombella favorum</name>
    <dbReference type="NCBI Taxonomy" id="2039164"/>
    <lineage>
        <taxon>Bacteria</taxon>
        <taxon>Pseudomonadati</taxon>
        <taxon>Pseudomonadota</taxon>
        <taxon>Alphaproteobacteria</taxon>
        <taxon>Acetobacterales</taxon>
        <taxon>Acetobacteraceae</taxon>
        <taxon>Bombella</taxon>
    </lineage>
</organism>
<evidence type="ECO:0000259" key="3">
    <source>
        <dbReference type="Pfam" id="PF02581"/>
    </source>
</evidence>
<reference evidence="4 5" key="1">
    <citation type="submission" date="2017-09" db="EMBL/GenBank/DDBJ databases">
        <authorList>
            <person name="Jakob F."/>
        </authorList>
    </citation>
    <scope>NUCLEOTIDE SEQUENCE [LARGE SCALE GENOMIC DNA]</scope>
    <source>
        <strain evidence="4 5">TMW 2.1880</strain>
    </source>
</reference>
<dbReference type="InterPro" id="IPR022998">
    <property type="entry name" value="ThiamineP_synth_TenI"/>
</dbReference>
<protein>
    <recommendedName>
        <fullName evidence="3">Thiamine phosphate synthase/TenI domain-containing protein</fullName>
    </recommendedName>
</protein>
<keyword evidence="2" id="KW-0784">Thiamine biosynthesis</keyword>
<feature type="domain" description="Thiamine phosphate synthase/TenI" evidence="3">
    <location>
        <begin position="115"/>
        <end position="213"/>
    </location>
</feature>
<dbReference type="CDD" id="cd00564">
    <property type="entry name" value="TMP_TenI"/>
    <property type="match status" value="1"/>
</dbReference>
<name>A0ABR5ZL19_9PROT</name>
<dbReference type="EMBL" id="NWUS01000001">
    <property type="protein sequence ID" value="MBA5724935.1"/>
    <property type="molecule type" value="Genomic_DNA"/>
</dbReference>
<dbReference type="PANTHER" id="PTHR20857">
    <property type="entry name" value="THIAMINE-PHOSPHATE PYROPHOSPHORYLASE"/>
    <property type="match status" value="1"/>
</dbReference>
<dbReference type="Gene3D" id="3.20.20.70">
    <property type="entry name" value="Aldolase class I"/>
    <property type="match status" value="1"/>
</dbReference>
<dbReference type="InterPro" id="IPR036206">
    <property type="entry name" value="ThiamineP_synth_sf"/>
</dbReference>
<accession>A0ABR5ZL19</accession>
<proteinExistence type="predicted"/>
<comment type="caution">
    <text evidence="4">The sequence shown here is derived from an EMBL/GenBank/DDBJ whole genome shotgun (WGS) entry which is preliminary data.</text>
</comment>
<dbReference type="PANTHER" id="PTHR20857:SF15">
    <property type="entry name" value="THIAMINE-PHOSPHATE SYNTHASE"/>
    <property type="match status" value="1"/>
</dbReference>
<dbReference type="Proteomes" id="UP001516390">
    <property type="component" value="Unassembled WGS sequence"/>
</dbReference>
<comment type="pathway">
    <text evidence="1">Cofactor biosynthesis; thiamine diphosphate biosynthesis.</text>
</comment>
<dbReference type="Pfam" id="PF02581">
    <property type="entry name" value="TMP-TENI"/>
    <property type="match status" value="1"/>
</dbReference>
<sequence length="246" mass="27470">MRTYEGTVKAGSLVLSAARDRSEIIRFGRCTQEHQIVDESRLDRLESDLGGRFQEGLVLSSRSTYRPSSSSSSFRGVLKKRRRCGKPWCRGSSRRVKGRYHRGLLRSCGTSRPTCIERCASFGALLVVNDHWKIALEEGAPYIHLGQDDLKTADATRIHQAGVKLGISTHDHMELGKARAIRPAYIALGPIWGTTLKVMPWRPQGINHVKLWSMFAEPHSSRGNWWHYSITSSGLSYGGSCSGVRC</sequence>
<dbReference type="InterPro" id="IPR013785">
    <property type="entry name" value="Aldolase_TIM"/>
</dbReference>
<evidence type="ECO:0000256" key="1">
    <source>
        <dbReference type="ARBA" id="ARBA00004948"/>
    </source>
</evidence>
<evidence type="ECO:0000313" key="5">
    <source>
        <dbReference type="Proteomes" id="UP001516390"/>
    </source>
</evidence>
<evidence type="ECO:0000256" key="2">
    <source>
        <dbReference type="ARBA" id="ARBA00022977"/>
    </source>
</evidence>
<evidence type="ECO:0000313" key="4">
    <source>
        <dbReference type="EMBL" id="MBA5724935.1"/>
    </source>
</evidence>
<dbReference type="SUPFAM" id="SSF51391">
    <property type="entry name" value="Thiamin phosphate synthase"/>
    <property type="match status" value="1"/>
</dbReference>
<keyword evidence="5" id="KW-1185">Reference proteome</keyword>
<gene>
    <name evidence="4" type="ORF">CPA57_01390</name>
</gene>